<dbReference type="Proteomes" id="UP000003692">
    <property type="component" value="Unassembled WGS sequence"/>
</dbReference>
<proteinExistence type="predicted"/>
<name>D4F1T4_EDWTA</name>
<comment type="caution">
    <text evidence="1">The sequence shown here is derived from an EMBL/GenBank/DDBJ whole genome shotgun (WGS) entry which is preliminary data.</text>
</comment>
<evidence type="ECO:0000313" key="1">
    <source>
        <dbReference type="EMBL" id="EFE24316.1"/>
    </source>
</evidence>
<protein>
    <submittedName>
        <fullName evidence="1">Uncharacterized protein</fullName>
    </submittedName>
</protein>
<dbReference type="AlphaFoldDB" id="D4F1T4"/>
<organism evidence="1 2">
    <name type="scientific">Edwardsiella tarda ATCC 23685</name>
    <dbReference type="NCBI Taxonomy" id="500638"/>
    <lineage>
        <taxon>Bacteria</taxon>
        <taxon>Pseudomonadati</taxon>
        <taxon>Pseudomonadota</taxon>
        <taxon>Gammaproteobacteria</taxon>
        <taxon>Enterobacterales</taxon>
        <taxon>Hafniaceae</taxon>
        <taxon>Edwardsiella</taxon>
    </lineage>
</organism>
<gene>
    <name evidence="1" type="ORF">EDWATA_00678</name>
</gene>
<dbReference type="EMBL" id="ADGK01000025">
    <property type="protein sequence ID" value="EFE24316.1"/>
    <property type="molecule type" value="Genomic_DNA"/>
</dbReference>
<dbReference type="HOGENOM" id="CLU_3042929_0_0_6"/>
<accession>D4F1T4</accession>
<reference evidence="1 2" key="1">
    <citation type="submission" date="2010-02" db="EMBL/GenBank/DDBJ databases">
        <authorList>
            <person name="Weinstock G."/>
            <person name="Sodergren E."/>
            <person name="Clifton S."/>
            <person name="Fulton L."/>
            <person name="Fulton B."/>
            <person name="Courtney L."/>
            <person name="Fronick C."/>
            <person name="Harrison M."/>
            <person name="Strong C."/>
            <person name="Farmer C."/>
            <person name="Delahaunty K."/>
            <person name="Markovic C."/>
            <person name="Hall O."/>
            <person name="Minx P."/>
            <person name="Tomlinson C."/>
            <person name="Mitreva M."/>
            <person name="Nelson J."/>
            <person name="Hou S."/>
            <person name="Wollam A."/>
            <person name="Pepin K.H."/>
            <person name="Johnson M."/>
            <person name="Bhonagiri V."/>
            <person name="Zhang X."/>
            <person name="Suruliraj S."/>
            <person name="Warren W."/>
            <person name="Chinwalla A."/>
            <person name="Mardis E.R."/>
            <person name="Wilson R.K."/>
        </authorList>
    </citation>
    <scope>NUCLEOTIDE SEQUENCE [LARGE SCALE GENOMIC DNA]</scope>
    <source>
        <strain evidence="1 2">ATCC 23685</strain>
    </source>
</reference>
<sequence>MFCSYADIGPAFRPALSFVVTPKIPACGLFYADDAAIVTGAKVSHTAIEGVARV</sequence>
<evidence type="ECO:0000313" key="2">
    <source>
        <dbReference type="Proteomes" id="UP000003692"/>
    </source>
</evidence>